<organism evidence="1 2">
    <name type="scientific">Macrophomina phaseolina</name>
    <dbReference type="NCBI Taxonomy" id="35725"/>
    <lineage>
        <taxon>Eukaryota</taxon>
        <taxon>Fungi</taxon>
        <taxon>Dikarya</taxon>
        <taxon>Ascomycota</taxon>
        <taxon>Pezizomycotina</taxon>
        <taxon>Dothideomycetes</taxon>
        <taxon>Dothideomycetes incertae sedis</taxon>
        <taxon>Botryosphaeriales</taxon>
        <taxon>Botryosphaeriaceae</taxon>
        <taxon>Macrophomina</taxon>
    </lineage>
</organism>
<dbReference type="Gene3D" id="3.40.50.1820">
    <property type="entry name" value="alpha/beta hydrolase"/>
    <property type="match status" value="1"/>
</dbReference>
<evidence type="ECO:0000313" key="2">
    <source>
        <dbReference type="Proteomes" id="UP000774617"/>
    </source>
</evidence>
<comment type="caution">
    <text evidence="1">The sequence shown here is derived from an EMBL/GenBank/DDBJ whole genome shotgun (WGS) entry which is preliminary data.</text>
</comment>
<feature type="non-terminal residue" evidence="1">
    <location>
        <position position="68"/>
    </location>
</feature>
<reference evidence="1 2" key="1">
    <citation type="journal article" date="2021" name="Nat. Commun.">
        <title>Genetic determinants of endophytism in the Arabidopsis root mycobiome.</title>
        <authorList>
            <person name="Mesny F."/>
            <person name="Miyauchi S."/>
            <person name="Thiergart T."/>
            <person name="Pickel B."/>
            <person name="Atanasova L."/>
            <person name="Karlsson M."/>
            <person name="Huettel B."/>
            <person name="Barry K.W."/>
            <person name="Haridas S."/>
            <person name="Chen C."/>
            <person name="Bauer D."/>
            <person name="Andreopoulos W."/>
            <person name="Pangilinan J."/>
            <person name="LaButti K."/>
            <person name="Riley R."/>
            <person name="Lipzen A."/>
            <person name="Clum A."/>
            <person name="Drula E."/>
            <person name="Henrissat B."/>
            <person name="Kohler A."/>
            <person name="Grigoriev I.V."/>
            <person name="Martin F.M."/>
            <person name="Hacquard S."/>
        </authorList>
    </citation>
    <scope>NUCLEOTIDE SEQUENCE [LARGE SCALE GENOMIC DNA]</scope>
    <source>
        <strain evidence="1 2">MPI-SDFR-AT-0080</strain>
    </source>
</reference>
<keyword evidence="2" id="KW-1185">Reference proteome</keyword>
<protein>
    <recommendedName>
        <fullName evidence="3">Alpha/beta hydrolase fold-3</fullName>
    </recommendedName>
</protein>
<evidence type="ECO:0000313" key="1">
    <source>
        <dbReference type="EMBL" id="KAH7042787.1"/>
    </source>
</evidence>
<evidence type="ECO:0008006" key="3">
    <source>
        <dbReference type="Google" id="ProtNLM"/>
    </source>
</evidence>
<dbReference type="SUPFAM" id="SSF53474">
    <property type="entry name" value="alpha/beta-Hydrolases"/>
    <property type="match status" value="1"/>
</dbReference>
<sequence>HVSMPSVYIQVCSQDPLMGDGLVYERVLKGNGIKSRLGVYPGEPHGHQFMFPRLKSAGKINVGAVKGA</sequence>
<dbReference type="InterPro" id="IPR029058">
    <property type="entry name" value="AB_hydrolase_fold"/>
</dbReference>
<gene>
    <name evidence="1" type="ORF">B0J12DRAFT_539969</name>
</gene>
<name>A0ABQ8G5C3_9PEZI</name>
<dbReference type="Proteomes" id="UP000774617">
    <property type="component" value="Unassembled WGS sequence"/>
</dbReference>
<accession>A0ABQ8G5C3</accession>
<proteinExistence type="predicted"/>
<dbReference type="EMBL" id="JAGTJR010000024">
    <property type="protein sequence ID" value="KAH7042787.1"/>
    <property type="molecule type" value="Genomic_DNA"/>
</dbReference>
<feature type="non-terminal residue" evidence="1">
    <location>
        <position position="1"/>
    </location>
</feature>